<evidence type="ECO:0000313" key="2">
    <source>
        <dbReference type="Proteomes" id="UP001054945"/>
    </source>
</evidence>
<proteinExistence type="predicted"/>
<accession>A0AAV4W9X8</accession>
<comment type="caution">
    <text evidence="1">The sequence shown here is derived from an EMBL/GenBank/DDBJ whole genome shotgun (WGS) entry which is preliminary data.</text>
</comment>
<organism evidence="1 2">
    <name type="scientific">Caerostris extrusa</name>
    <name type="common">Bark spider</name>
    <name type="synonym">Caerostris bankana</name>
    <dbReference type="NCBI Taxonomy" id="172846"/>
    <lineage>
        <taxon>Eukaryota</taxon>
        <taxon>Metazoa</taxon>
        <taxon>Ecdysozoa</taxon>
        <taxon>Arthropoda</taxon>
        <taxon>Chelicerata</taxon>
        <taxon>Arachnida</taxon>
        <taxon>Araneae</taxon>
        <taxon>Araneomorphae</taxon>
        <taxon>Entelegynae</taxon>
        <taxon>Araneoidea</taxon>
        <taxon>Araneidae</taxon>
        <taxon>Caerostris</taxon>
    </lineage>
</organism>
<protein>
    <submittedName>
        <fullName evidence="1">Uncharacterized protein</fullName>
    </submittedName>
</protein>
<gene>
    <name evidence="1" type="ORF">CEXT_476151</name>
</gene>
<name>A0AAV4W9X8_CAEEX</name>
<dbReference type="Proteomes" id="UP001054945">
    <property type="component" value="Unassembled WGS sequence"/>
</dbReference>
<sequence length="136" mass="15355">MFMKDPLSADREEIEHSPSSPILFPDPFVWADNFCSDVRNQIITGMPRMFRSGVDVNSSLNYKPSHLTSPSHLSIFHFRHSAFSVITQGFFPSTVHPHLPFSPIPSGEILPWDNRKMIAAGVSEMSLEVEWPSTVQ</sequence>
<dbReference type="EMBL" id="BPLR01015889">
    <property type="protein sequence ID" value="GIY79442.1"/>
    <property type="molecule type" value="Genomic_DNA"/>
</dbReference>
<reference evidence="1 2" key="1">
    <citation type="submission" date="2021-06" db="EMBL/GenBank/DDBJ databases">
        <title>Caerostris extrusa draft genome.</title>
        <authorList>
            <person name="Kono N."/>
            <person name="Arakawa K."/>
        </authorList>
    </citation>
    <scope>NUCLEOTIDE SEQUENCE [LARGE SCALE GENOMIC DNA]</scope>
</reference>
<evidence type="ECO:0000313" key="1">
    <source>
        <dbReference type="EMBL" id="GIY79442.1"/>
    </source>
</evidence>
<dbReference type="AlphaFoldDB" id="A0AAV4W9X8"/>
<keyword evidence="2" id="KW-1185">Reference proteome</keyword>